<gene>
    <name evidence="2" type="ORF">PCL_08581</name>
</gene>
<feature type="region of interest" description="Disordered" evidence="1">
    <location>
        <begin position="433"/>
        <end position="453"/>
    </location>
</feature>
<protein>
    <recommendedName>
        <fullName evidence="4">Spc7 kinetochore protein domain-containing protein</fullName>
    </recommendedName>
</protein>
<dbReference type="AlphaFoldDB" id="A0A2U3DRA1"/>
<feature type="region of interest" description="Disordered" evidence="1">
    <location>
        <begin position="491"/>
        <end position="610"/>
    </location>
</feature>
<feature type="compositionally biased region" description="Basic and acidic residues" evidence="1">
    <location>
        <begin position="363"/>
        <end position="389"/>
    </location>
</feature>
<feature type="region of interest" description="Disordered" evidence="1">
    <location>
        <begin position="356"/>
        <end position="389"/>
    </location>
</feature>
<feature type="region of interest" description="Disordered" evidence="1">
    <location>
        <begin position="254"/>
        <end position="273"/>
    </location>
</feature>
<comment type="caution">
    <text evidence="2">The sequence shown here is derived from an EMBL/GenBank/DDBJ whole genome shotgun (WGS) entry which is preliminary data.</text>
</comment>
<evidence type="ECO:0000313" key="3">
    <source>
        <dbReference type="Proteomes" id="UP000245956"/>
    </source>
</evidence>
<dbReference type="PANTHER" id="PTHR23159:SF31">
    <property type="entry name" value="CENTROSOME-ASSOCIATED PROTEIN CEP250 ISOFORM X1"/>
    <property type="match status" value="1"/>
</dbReference>
<feature type="compositionally biased region" description="Polar residues" evidence="1">
    <location>
        <begin position="493"/>
        <end position="509"/>
    </location>
</feature>
<dbReference type="Gene3D" id="1.10.287.1490">
    <property type="match status" value="1"/>
</dbReference>
<proteinExistence type="predicted"/>
<dbReference type="PANTHER" id="PTHR23159">
    <property type="entry name" value="CENTROSOMAL PROTEIN 2"/>
    <property type="match status" value="1"/>
</dbReference>
<organism evidence="2 3">
    <name type="scientific">Purpureocillium lilacinum</name>
    <name type="common">Paecilomyces lilacinus</name>
    <dbReference type="NCBI Taxonomy" id="33203"/>
    <lineage>
        <taxon>Eukaryota</taxon>
        <taxon>Fungi</taxon>
        <taxon>Dikarya</taxon>
        <taxon>Ascomycota</taxon>
        <taxon>Pezizomycotina</taxon>
        <taxon>Sordariomycetes</taxon>
        <taxon>Hypocreomycetidae</taxon>
        <taxon>Hypocreales</taxon>
        <taxon>Ophiocordycipitaceae</taxon>
        <taxon>Purpureocillium</taxon>
    </lineage>
</organism>
<dbReference type="SUPFAM" id="SSF58104">
    <property type="entry name" value="Methyl-accepting chemotaxis protein (MCP) signaling domain"/>
    <property type="match status" value="1"/>
</dbReference>
<name>A0A2U3DRA1_PURLI</name>
<sequence length="610" mass="66743">MASAVPRPAPNWIARLHPTLRGCDATPSVLRPWTSPTTGVSLPAMDFVAVKCAKCDAKLGSLPNTWVQIGKKYLTPATSPGADDPLLAVNITTSGTPRLGDADTLVGGCQLQEAECAKCRTNIGQKCLRTPVNHVLHDGQFILRIASIVLKSATDLRRRAEPKIQRTLKLKNGPPANDHPSTPMQETPSFKTFNAGAGVPHGLDLMQLQATLDAQRQDINRIGATGMQVVTNFETAIAKVDRQMQQLSESIDSVRRDGNGHRDDISGFKSDLSDLKWDSQNSGSVLSRLDQQLQTTDRVVTELRQALSKCKSDTQDVRDQLASTQQELQDVGSLQDQLASVQQDLQGVESLREQLVSTQQDLQESREEVDQLRNDAQDAKHELRESKDEVNRLRSEVDETKQAALEGIATSKEYASEVSSLRREIKQLRADLARDRAHPPPPSQSETSSFSSHELDILTSSISKIGNRASQIESLQMEFDLFRTRIQRLEARSTMSSTTPNRGNTTVGTDASPGRDDENLQSFYADNPRKKRAPAGRIDTQDFDTTPPKRMALSSSEFGSGVSAAHARSSDLYRSSPAARGLAEPAGPRRTRAAASLNGATKRGRWTARG</sequence>
<evidence type="ECO:0000256" key="1">
    <source>
        <dbReference type="SAM" id="MobiDB-lite"/>
    </source>
</evidence>
<dbReference type="Proteomes" id="UP000245956">
    <property type="component" value="Unassembled WGS sequence"/>
</dbReference>
<reference evidence="2 3" key="1">
    <citation type="journal article" date="2016" name="Front. Microbiol.">
        <title>Genome and transcriptome sequences reveal the specific parasitism of the nematophagous Purpureocillium lilacinum 36-1.</title>
        <authorList>
            <person name="Xie J."/>
            <person name="Li S."/>
            <person name="Mo C."/>
            <person name="Xiao X."/>
            <person name="Peng D."/>
            <person name="Wang G."/>
            <person name="Xiao Y."/>
        </authorList>
    </citation>
    <scope>NUCLEOTIDE SEQUENCE [LARGE SCALE GENOMIC DNA]</scope>
    <source>
        <strain evidence="2 3">36-1</strain>
    </source>
</reference>
<evidence type="ECO:0000313" key="2">
    <source>
        <dbReference type="EMBL" id="PWI64786.1"/>
    </source>
</evidence>
<evidence type="ECO:0008006" key="4">
    <source>
        <dbReference type="Google" id="ProtNLM"/>
    </source>
</evidence>
<accession>A0A2U3DRA1</accession>
<dbReference type="EMBL" id="LCWV01000045">
    <property type="protein sequence ID" value="PWI64786.1"/>
    <property type="molecule type" value="Genomic_DNA"/>
</dbReference>